<accession>A0A328NIW8</accession>
<dbReference type="Proteomes" id="UP000249419">
    <property type="component" value="Unassembled WGS sequence"/>
</dbReference>
<comment type="caution">
    <text evidence="1">The sequence shown here is derived from an EMBL/GenBank/DDBJ whole genome shotgun (WGS) entry which is preliminary data.</text>
</comment>
<dbReference type="EMBL" id="PYAG01000041">
    <property type="protein sequence ID" value="RAO26474.1"/>
    <property type="molecule type" value="Genomic_DNA"/>
</dbReference>
<protein>
    <recommendedName>
        <fullName evidence="3">HK97 gp10 family phage protein</fullName>
    </recommendedName>
</protein>
<dbReference type="AlphaFoldDB" id="A0A328NIW8"/>
<name>A0A328NIW8_9ACTN</name>
<gene>
    <name evidence="1" type="ORF">PSN13_06502</name>
</gene>
<dbReference type="RefSeq" id="WP_112678856.1">
    <property type="nucleotide sequence ID" value="NZ_PYAG01000041.1"/>
</dbReference>
<sequence>MKIDVSATGLNDLVAHLDEVPDGAHRNLVKATEFSANGIKKSARRRSSGIAHAPLYPYTITYDIDDRGVGDGVSAEIGPDPEMTIGGGPFRTPGRLDNILEFGSPNSAPIPHLYPSLDEWAPDWEKGLGKAAADALEGRT</sequence>
<evidence type="ECO:0008006" key="3">
    <source>
        <dbReference type="Google" id="ProtNLM"/>
    </source>
</evidence>
<evidence type="ECO:0000313" key="2">
    <source>
        <dbReference type="Proteomes" id="UP000249419"/>
    </source>
</evidence>
<evidence type="ECO:0000313" key="1">
    <source>
        <dbReference type="EMBL" id="RAO26474.1"/>
    </source>
</evidence>
<reference evidence="1 2" key="1">
    <citation type="submission" date="2018-03" db="EMBL/GenBank/DDBJ databases">
        <title>Defining the species Micromonospora saelicesensis and Micromonospora noduli under the framework of genomics.</title>
        <authorList>
            <person name="Riesco R."/>
            <person name="Trujillo M.E."/>
        </authorList>
    </citation>
    <scope>NUCLEOTIDE SEQUENCE [LARGE SCALE GENOMIC DNA]</scope>
    <source>
        <strain evidence="1 2">PSN13</strain>
    </source>
</reference>
<organism evidence="1 2">
    <name type="scientific">Micromonospora saelicesensis</name>
    <dbReference type="NCBI Taxonomy" id="285676"/>
    <lineage>
        <taxon>Bacteria</taxon>
        <taxon>Bacillati</taxon>
        <taxon>Actinomycetota</taxon>
        <taxon>Actinomycetes</taxon>
        <taxon>Micromonosporales</taxon>
        <taxon>Micromonosporaceae</taxon>
        <taxon>Micromonospora</taxon>
    </lineage>
</organism>
<proteinExistence type="predicted"/>